<comment type="caution">
    <text evidence="2">The sequence shown here is derived from an EMBL/GenBank/DDBJ whole genome shotgun (WGS) entry which is preliminary data.</text>
</comment>
<dbReference type="Proteomes" id="UP001049176">
    <property type="component" value="Chromosome 3"/>
</dbReference>
<reference evidence="2" key="1">
    <citation type="journal article" date="2021" name="Genome Biol. Evol.">
        <title>The assembled and annotated genome of the fairy-ring fungus Marasmius oreades.</title>
        <authorList>
            <person name="Hiltunen M."/>
            <person name="Ament-Velasquez S.L."/>
            <person name="Johannesson H."/>
        </authorList>
    </citation>
    <scope>NUCLEOTIDE SEQUENCE</scope>
    <source>
        <strain evidence="2">03SP1</strain>
    </source>
</reference>
<name>A0A9P7S5K2_9AGAR</name>
<dbReference type="EMBL" id="CM032183">
    <property type="protein sequence ID" value="KAG7095700.1"/>
    <property type="molecule type" value="Genomic_DNA"/>
</dbReference>
<organism evidence="2 3">
    <name type="scientific">Marasmius oreades</name>
    <name type="common">fairy-ring Marasmius</name>
    <dbReference type="NCBI Taxonomy" id="181124"/>
    <lineage>
        <taxon>Eukaryota</taxon>
        <taxon>Fungi</taxon>
        <taxon>Dikarya</taxon>
        <taxon>Basidiomycota</taxon>
        <taxon>Agaricomycotina</taxon>
        <taxon>Agaricomycetes</taxon>
        <taxon>Agaricomycetidae</taxon>
        <taxon>Agaricales</taxon>
        <taxon>Marasmiineae</taxon>
        <taxon>Marasmiaceae</taxon>
        <taxon>Marasmius</taxon>
    </lineage>
</organism>
<gene>
    <name evidence="2" type="ORF">E1B28_006414</name>
</gene>
<dbReference type="RefSeq" id="XP_043012170.1">
    <property type="nucleotide sequence ID" value="XM_043151077.1"/>
</dbReference>
<accession>A0A9P7S5K2</accession>
<feature type="compositionally biased region" description="Basic residues" evidence="1">
    <location>
        <begin position="1"/>
        <end position="10"/>
    </location>
</feature>
<feature type="region of interest" description="Disordered" evidence="1">
    <location>
        <begin position="1"/>
        <end position="25"/>
    </location>
</feature>
<evidence type="ECO:0000256" key="1">
    <source>
        <dbReference type="SAM" id="MobiDB-lite"/>
    </source>
</evidence>
<evidence type="ECO:0000313" key="3">
    <source>
        <dbReference type="Proteomes" id="UP001049176"/>
    </source>
</evidence>
<protein>
    <submittedName>
        <fullName evidence="2">Uncharacterized protein</fullName>
    </submittedName>
</protein>
<evidence type="ECO:0000313" key="2">
    <source>
        <dbReference type="EMBL" id="KAG7095700.1"/>
    </source>
</evidence>
<proteinExistence type="predicted"/>
<sequence length="83" mass="9627">MGRSRNRCHLGHWSNQTRPHQFSKSEQSVKLAELLFSGGTVPRAPMVHGGIKHPTIINECLWKRYKVGKRENSLPEEMEKHHE</sequence>
<dbReference type="KEGG" id="more:E1B28_006414"/>
<dbReference type="GeneID" id="66075490"/>
<dbReference type="AlphaFoldDB" id="A0A9P7S5K2"/>
<keyword evidence="3" id="KW-1185">Reference proteome</keyword>
<feature type="compositionally biased region" description="Polar residues" evidence="1">
    <location>
        <begin position="13"/>
        <end position="25"/>
    </location>
</feature>